<proteinExistence type="predicted"/>
<accession>A0AAW0CJF3</accession>
<organism evidence="1 2">
    <name type="scientific">Paramarasmius palmivorus</name>
    <dbReference type="NCBI Taxonomy" id="297713"/>
    <lineage>
        <taxon>Eukaryota</taxon>
        <taxon>Fungi</taxon>
        <taxon>Dikarya</taxon>
        <taxon>Basidiomycota</taxon>
        <taxon>Agaricomycotina</taxon>
        <taxon>Agaricomycetes</taxon>
        <taxon>Agaricomycetidae</taxon>
        <taxon>Agaricales</taxon>
        <taxon>Marasmiineae</taxon>
        <taxon>Marasmiaceae</taxon>
        <taxon>Paramarasmius</taxon>
    </lineage>
</organism>
<dbReference type="AlphaFoldDB" id="A0AAW0CJF3"/>
<keyword evidence="2" id="KW-1185">Reference proteome</keyword>
<dbReference type="SUPFAM" id="SSF81301">
    <property type="entry name" value="Nucleotidyltransferase"/>
    <property type="match status" value="1"/>
</dbReference>
<protein>
    <recommendedName>
        <fullName evidence="3">Polymerase nucleotidyl transferase domain-containing protein</fullName>
    </recommendedName>
</protein>
<gene>
    <name evidence="1" type="ORF">VNI00_010506</name>
</gene>
<dbReference type="InterPro" id="IPR043519">
    <property type="entry name" value="NT_sf"/>
</dbReference>
<dbReference type="Proteomes" id="UP001383192">
    <property type="component" value="Unassembled WGS sequence"/>
</dbReference>
<dbReference type="Gene3D" id="3.30.460.40">
    <property type="match status" value="1"/>
</dbReference>
<name>A0AAW0CJF3_9AGAR</name>
<sequence>MPPFQATADEIKRTTRAVVAVLKKLNLECCLVGSVACSAYGMSRTPNDIDMVVLTKIWTQEELKRQVVANDPNFYTIASKDPFATYRVLFYRLNEYTSRYLRRSCKVDLLLPGVMNIPNVPTSYIRYIDDRHRLKPLMPFLPLLMLKLQAWMDHGESTKLHMRAKQPVDVRDIMELLNLAVTKYTDVKLAKEESWLPDTFVSAGRKRVRAFTRMYPTSARHWKAVGF</sequence>
<reference evidence="1 2" key="1">
    <citation type="submission" date="2024-01" db="EMBL/GenBank/DDBJ databases">
        <title>A draft genome for a cacao thread blight-causing isolate of Paramarasmius palmivorus.</title>
        <authorList>
            <person name="Baruah I.K."/>
            <person name="Bukari Y."/>
            <person name="Amoako-Attah I."/>
            <person name="Meinhardt L.W."/>
            <person name="Bailey B.A."/>
            <person name="Cohen S.P."/>
        </authorList>
    </citation>
    <scope>NUCLEOTIDE SEQUENCE [LARGE SCALE GENOMIC DNA]</scope>
    <source>
        <strain evidence="1 2">GH-12</strain>
    </source>
</reference>
<comment type="caution">
    <text evidence="1">The sequence shown here is derived from an EMBL/GenBank/DDBJ whole genome shotgun (WGS) entry which is preliminary data.</text>
</comment>
<evidence type="ECO:0008006" key="3">
    <source>
        <dbReference type="Google" id="ProtNLM"/>
    </source>
</evidence>
<dbReference type="EMBL" id="JAYKXP010000042">
    <property type="protein sequence ID" value="KAK7038874.1"/>
    <property type="molecule type" value="Genomic_DNA"/>
</dbReference>
<evidence type="ECO:0000313" key="1">
    <source>
        <dbReference type="EMBL" id="KAK7038874.1"/>
    </source>
</evidence>
<evidence type="ECO:0000313" key="2">
    <source>
        <dbReference type="Proteomes" id="UP001383192"/>
    </source>
</evidence>